<evidence type="ECO:0000313" key="1">
    <source>
        <dbReference type="EMBL" id="APZ33284.1"/>
    </source>
</evidence>
<proteinExistence type="predicted"/>
<sequence>MIRLSEEHADDVLERAGIAALYYDEADVAVNPGAPGRDVDFVLEPLALTAMTDEDRARLREVCARVIVDPTRHRREFVRLVLSAIGPATE</sequence>
<dbReference type="RefSeq" id="WP_076688987.1">
    <property type="nucleotide sequence ID" value="NZ_CP018762.1"/>
</dbReference>
<gene>
    <name evidence="1" type="ORF">BOH66_02515</name>
</gene>
<dbReference type="STRING" id="36805.BOH66_02515"/>
<keyword evidence="2" id="KW-1185">Reference proteome</keyword>
<dbReference type="AlphaFoldDB" id="A0A1P8U598"/>
<protein>
    <submittedName>
        <fullName evidence="1">Uncharacterized protein</fullName>
    </submittedName>
</protein>
<organism evidence="1 2">
    <name type="scientific">Microbacterium aurum</name>
    <dbReference type="NCBI Taxonomy" id="36805"/>
    <lineage>
        <taxon>Bacteria</taxon>
        <taxon>Bacillati</taxon>
        <taxon>Actinomycetota</taxon>
        <taxon>Actinomycetes</taxon>
        <taxon>Micrococcales</taxon>
        <taxon>Microbacteriaceae</taxon>
        <taxon>Microbacterium</taxon>
    </lineage>
</organism>
<dbReference type="OrthoDB" id="5007869at2"/>
<dbReference type="KEGG" id="maur:BOH66_02515"/>
<name>A0A1P8U598_9MICO</name>
<dbReference type="Proteomes" id="UP000187185">
    <property type="component" value="Chromosome"/>
</dbReference>
<dbReference type="EMBL" id="CP018762">
    <property type="protein sequence ID" value="APZ33284.1"/>
    <property type="molecule type" value="Genomic_DNA"/>
</dbReference>
<reference evidence="1 2" key="1">
    <citation type="submission" date="2016-12" db="EMBL/GenBank/DDBJ databases">
        <title>Complete genome sequence of Microbacterium aurum KACC 15219.</title>
        <authorList>
            <person name="Jung Y."/>
            <person name="Shin J.-H."/>
            <person name="Lee Y.-J."/>
            <person name="Yi H."/>
            <person name="Bahn Y.-S."/>
            <person name="Kim J.F."/>
            <person name="Lee D.-W."/>
        </authorList>
    </citation>
    <scope>NUCLEOTIDE SEQUENCE [LARGE SCALE GENOMIC DNA]</scope>
    <source>
        <strain evidence="1 2">KACC 15219</strain>
    </source>
</reference>
<evidence type="ECO:0000313" key="2">
    <source>
        <dbReference type="Proteomes" id="UP000187185"/>
    </source>
</evidence>
<accession>A0A1P8U598</accession>